<gene>
    <name evidence="2" type="ORF">QWY15_03960</name>
</gene>
<dbReference type="EMBL" id="JAUJWW010000001">
    <property type="protein sequence ID" value="MDN7226443.1"/>
    <property type="molecule type" value="Genomic_DNA"/>
</dbReference>
<accession>A0ABT8MNH0</accession>
<organism evidence="2 3">
    <name type="scientific">Planococcus liqunii</name>
    <dbReference type="NCBI Taxonomy" id="3058394"/>
    <lineage>
        <taxon>Bacteria</taxon>
        <taxon>Bacillati</taxon>
        <taxon>Bacillota</taxon>
        <taxon>Bacilli</taxon>
        <taxon>Bacillales</taxon>
        <taxon>Caryophanaceae</taxon>
        <taxon>Planococcus</taxon>
    </lineage>
</organism>
<proteinExistence type="predicted"/>
<protein>
    <submittedName>
        <fullName evidence="2">Uncharacterized protein</fullName>
    </submittedName>
</protein>
<comment type="caution">
    <text evidence="2">The sequence shown here is derived from an EMBL/GenBank/DDBJ whole genome shotgun (WGS) entry which is preliminary data.</text>
</comment>
<dbReference type="Proteomes" id="UP001172054">
    <property type="component" value="Unassembled WGS sequence"/>
</dbReference>
<reference evidence="2 3" key="1">
    <citation type="submission" date="2023-06" db="EMBL/GenBank/DDBJ databases">
        <title>Novel species in genus Planococcus.</title>
        <authorList>
            <person name="Ning S."/>
        </authorList>
    </citation>
    <scope>NUCLEOTIDE SEQUENCE [LARGE SCALE GENOMIC DNA]</scope>
    <source>
        <strain evidence="2 3">N064</strain>
    </source>
</reference>
<evidence type="ECO:0000313" key="3">
    <source>
        <dbReference type="Proteomes" id="UP001172054"/>
    </source>
</evidence>
<feature type="region of interest" description="Disordered" evidence="1">
    <location>
        <begin position="71"/>
        <end position="201"/>
    </location>
</feature>
<evidence type="ECO:0000313" key="2">
    <source>
        <dbReference type="EMBL" id="MDN7226443.1"/>
    </source>
</evidence>
<sequence>MKKHWKKITLVLAAVLLSVGGYLVYVLQFKEYETADENVEKVMKEKIEIDLPDDTKLVVDEEGNVIEVKDGETAEVASEGSDAKGSEGTTGSAGSDEAAGTSSAADSKSGSGSAVVASNSNGSAGGSSSNGTSGSAGGEGSNDKASAGNAASGNASAGSGSSGNGSTDKGTNGNGSAGNTGSNAGGSNGSTGNNGSAGSNGETARVTVADIKAKYQPTLSGLEADANAKIGGLINVAKNEYTQDSKDGKVSYPYYYNKYMGAATDLEKRMDSAFYAVVDVMKKDLKANGLAEAHTKSVVEEYEATKKQRRSELINKAAGL</sequence>
<feature type="compositionally biased region" description="Low complexity" evidence="1">
    <location>
        <begin position="143"/>
        <end position="171"/>
    </location>
</feature>
<name>A0ABT8MNH0_9BACL</name>
<feature type="compositionally biased region" description="Low complexity" evidence="1">
    <location>
        <begin position="98"/>
        <end position="133"/>
    </location>
</feature>
<keyword evidence="3" id="KW-1185">Reference proteome</keyword>
<evidence type="ECO:0000256" key="1">
    <source>
        <dbReference type="SAM" id="MobiDB-lite"/>
    </source>
</evidence>
<dbReference type="RefSeq" id="WP_301725491.1">
    <property type="nucleotide sequence ID" value="NZ_JAUJWW010000001.1"/>
</dbReference>
<feature type="compositionally biased region" description="Low complexity" evidence="1">
    <location>
        <begin position="190"/>
        <end position="201"/>
    </location>
</feature>
<feature type="compositionally biased region" description="Gly residues" evidence="1">
    <location>
        <begin position="172"/>
        <end position="189"/>
    </location>
</feature>